<dbReference type="EMBL" id="GECZ01010049">
    <property type="protein sequence ID" value="JAS59720.1"/>
    <property type="molecule type" value="Transcribed_RNA"/>
</dbReference>
<evidence type="ECO:0000313" key="2">
    <source>
        <dbReference type="EMBL" id="JAS59720.1"/>
    </source>
</evidence>
<proteinExistence type="predicted"/>
<accession>A0A1B6GBB3</accession>
<name>A0A1B6GBB3_9HEMI</name>
<feature type="signal peptide" evidence="1">
    <location>
        <begin position="1"/>
        <end position="19"/>
    </location>
</feature>
<evidence type="ECO:0000256" key="1">
    <source>
        <dbReference type="SAM" id="SignalP"/>
    </source>
</evidence>
<feature type="chain" id="PRO_5008583453" evidence="1">
    <location>
        <begin position="20"/>
        <end position="156"/>
    </location>
</feature>
<keyword evidence="1" id="KW-0732">Signal</keyword>
<dbReference type="AlphaFoldDB" id="A0A1B6GBB3"/>
<gene>
    <name evidence="2" type="ORF">g.9393</name>
</gene>
<protein>
    <submittedName>
        <fullName evidence="2">Uncharacterized protein</fullName>
    </submittedName>
</protein>
<sequence>MVLLLVLLHVPLYMTQQVAEPPPGCGVYHTNFTVTPQWEKLFSAGRNLTKFYKNPSCGYGPGHEMVRTAMIYLEQMEELEQAVDENRSTALDAVWELYLCGGPLHLRQIPYGEFIRIFKWDSTDIDEYFTLINQTRKIWNRLVEELQRIADPDLII</sequence>
<organism evidence="2">
    <name type="scientific">Cuerna arida</name>
    <dbReference type="NCBI Taxonomy" id="1464854"/>
    <lineage>
        <taxon>Eukaryota</taxon>
        <taxon>Metazoa</taxon>
        <taxon>Ecdysozoa</taxon>
        <taxon>Arthropoda</taxon>
        <taxon>Hexapoda</taxon>
        <taxon>Insecta</taxon>
        <taxon>Pterygota</taxon>
        <taxon>Neoptera</taxon>
        <taxon>Paraneoptera</taxon>
        <taxon>Hemiptera</taxon>
        <taxon>Auchenorrhyncha</taxon>
        <taxon>Membracoidea</taxon>
        <taxon>Cicadellidae</taxon>
        <taxon>Cicadellinae</taxon>
        <taxon>Proconiini</taxon>
        <taxon>Cuerna</taxon>
    </lineage>
</organism>
<reference evidence="2" key="1">
    <citation type="submission" date="2015-11" db="EMBL/GenBank/DDBJ databases">
        <title>De novo transcriptome assembly of four potential Pierce s Disease insect vectors from Arizona vineyards.</title>
        <authorList>
            <person name="Tassone E.E."/>
        </authorList>
    </citation>
    <scope>NUCLEOTIDE SEQUENCE</scope>
</reference>